<evidence type="ECO:0000256" key="6">
    <source>
        <dbReference type="SAM" id="MobiDB-lite"/>
    </source>
</evidence>
<dbReference type="Pfam" id="PF02362">
    <property type="entry name" value="B3"/>
    <property type="match status" value="1"/>
</dbReference>
<dbReference type="EMBL" id="JAAARO010000021">
    <property type="protein sequence ID" value="KAF5728697.1"/>
    <property type="molecule type" value="Genomic_DNA"/>
</dbReference>
<evidence type="ECO:0000256" key="5">
    <source>
        <dbReference type="ARBA" id="ARBA00023242"/>
    </source>
</evidence>
<dbReference type="InParanoid" id="A0A7J7C4C0"/>
<reference evidence="8 9" key="1">
    <citation type="journal article" date="2020" name="Nat. Commun.">
        <title>Genome of Tripterygium wilfordii and identification of cytochrome P450 involved in triptolide biosynthesis.</title>
        <authorList>
            <person name="Tu L."/>
            <person name="Su P."/>
            <person name="Zhang Z."/>
            <person name="Gao L."/>
            <person name="Wang J."/>
            <person name="Hu T."/>
            <person name="Zhou J."/>
            <person name="Zhang Y."/>
            <person name="Zhao Y."/>
            <person name="Liu Y."/>
            <person name="Song Y."/>
            <person name="Tong Y."/>
            <person name="Lu Y."/>
            <person name="Yang J."/>
            <person name="Xu C."/>
            <person name="Jia M."/>
            <person name="Peters R.J."/>
            <person name="Huang L."/>
            <person name="Gao W."/>
        </authorList>
    </citation>
    <scope>NUCLEOTIDE SEQUENCE [LARGE SCALE GENOMIC DNA]</scope>
    <source>
        <strain evidence="9">cv. XIE 37</strain>
        <tissue evidence="8">Leaf</tissue>
    </source>
</reference>
<proteinExistence type="predicted"/>
<keyword evidence="4" id="KW-0804">Transcription</keyword>
<dbReference type="InterPro" id="IPR003340">
    <property type="entry name" value="B3_DNA-bd"/>
</dbReference>
<dbReference type="CDD" id="cd10017">
    <property type="entry name" value="B3_DNA"/>
    <property type="match status" value="1"/>
</dbReference>
<accession>A0A7J7C4C0</accession>
<keyword evidence="5" id="KW-0539">Nucleus</keyword>
<dbReference type="Proteomes" id="UP000593562">
    <property type="component" value="Unassembled WGS sequence"/>
</dbReference>
<dbReference type="InterPro" id="IPR050655">
    <property type="entry name" value="Plant_B3_domain"/>
</dbReference>
<dbReference type="GO" id="GO:0003677">
    <property type="term" value="F:DNA binding"/>
    <property type="evidence" value="ECO:0007669"/>
    <property type="project" value="UniProtKB-KW"/>
</dbReference>
<keyword evidence="3" id="KW-0238">DNA-binding</keyword>
<dbReference type="InterPro" id="IPR015300">
    <property type="entry name" value="DNA-bd_pseudobarrel_sf"/>
</dbReference>
<dbReference type="PANTHER" id="PTHR31920">
    <property type="entry name" value="B3 DOMAIN-CONTAINING"/>
    <property type="match status" value="1"/>
</dbReference>
<evidence type="ECO:0000313" key="8">
    <source>
        <dbReference type="EMBL" id="KAF5728697.1"/>
    </source>
</evidence>
<dbReference type="PANTHER" id="PTHR31920:SF135">
    <property type="entry name" value="B3 DOMAIN-CONTAINING PROTEIN OS03G0621600-RELATED"/>
    <property type="match status" value="1"/>
</dbReference>
<dbReference type="GO" id="GO:0005634">
    <property type="term" value="C:nucleus"/>
    <property type="evidence" value="ECO:0007669"/>
    <property type="project" value="UniProtKB-SubCell"/>
</dbReference>
<evidence type="ECO:0000259" key="7">
    <source>
        <dbReference type="PROSITE" id="PS50863"/>
    </source>
</evidence>
<name>A0A7J7C4C0_TRIWF</name>
<feature type="compositionally biased region" description="Polar residues" evidence="6">
    <location>
        <begin position="166"/>
        <end position="178"/>
    </location>
</feature>
<feature type="region of interest" description="Disordered" evidence="6">
    <location>
        <begin position="158"/>
        <end position="197"/>
    </location>
</feature>
<dbReference type="SUPFAM" id="SSF101936">
    <property type="entry name" value="DNA-binding pseudobarrel domain"/>
    <property type="match status" value="1"/>
</dbReference>
<dbReference type="FunCoup" id="A0A7J7C4C0">
    <property type="interactions" value="140"/>
</dbReference>
<dbReference type="SMART" id="SM01019">
    <property type="entry name" value="B3"/>
    <property type="match status" value="1"/>
</dbReference>
<evidence type="ECO:0000313" key="9">
    <source>
        <dbReference type="Proteomes" id="UP000593562"/>
    </source>
</evidence>
<keyword evidence="2" id="KW-0805">Transcription regulation</keyword>
<dbReference type="AlphaFoldDB" id="A0A7J7C4C0"/>
<evidence type="ECO:0000256" key="3">
    <source>
        <dbReference type="ARBA" id="ARBA00023125"/>
    </source>
</evidence>
<protein>
    <submittedName>
        <fullName evidence="8">Putative B3 domain-containing protein</fullName>
    </submittedName>
</protein>
<evidence type="ECO:0000256" key="2">
    <source>
        <dbReference type="ARBA" id="ARBA00023015"/>
    </source>
</evidence>
<evidence type="ECO:0000256" key="1">
    <source>
        <dbReference type="ARBA" id="ARBA00004123"/>
    </source>
</evidence>
<dbReference type="PROSITE" id="PS50863">
    <property type="entry name" value="B3"/>
    <property type="match status" value="1"/>
</dbReference>
<comment type="caution">
    <text evidence="8">The sequence shown here is derived from an EMBL/GenBank/DDBJ whole genome shotgun (WGS) entry which is preliminary data.</text>
</comment>
<sequence>MEKPSFFKVLIGDFEDKLQLPPEFVKNFFNGLPRECVIRSRIGTWHVKITGSSERLFFNVGWKVFVEDHSLELGDFLTFEYHRNTEFHVKVFGKTACEKDFAMDRRKKNRTQQRKNDEVQKISYRNGVGEAKSTLNNISQVKEETGDDFWIESLMAGPASKKRQGENTMLSPSSSSCKQYKRKTRNQVGNANGVAGL</sequence>
<dbReference type="Gene3D" id="2.40.330.10">
    <property type="entry name" value="DNA-binding pseudobarrel domain"/>
    <property type="match status" value="1"/>
</dbReference>
<evidence type="ECO:0000256" key="4">
    <source>
        <dbReference type="ARBA" id="ARBA00023163"/>
    </source>
</evidence>
<gene>
    <name evidence="8" type="ORF">HS088_TW21G00847</name>
</gene>
<keyword evidence="9" id="KW-1185">Reference proteome</keyword>
<feature type="domain" description="TF-B3" evidence="7">
    <location>
        <begin position="3"/>
        <end position="95"/>
    </location>
</feature>
<organism evidence="8 9">
    <name type="scientific">Tripterygium wilfordii</name>
    <name type="common">Thunder God vine</name>
    <dbReference type="NCBI Taxonomy" id="458696"/>
    <lineage>
        <taxon>Eukaryota</taxon>
        <taxon>Viridiplantae</taxon>
        <taxon>Streptophyta</taxon>
        <taxon>Embryophyta</taxon>
        <taxon>Tracheophyta</taxon>
        <taxon>Spermatophyta</taxon>
        <taxon>Magnoliopsida</taxon>
        <taxon>eudicotyledons</taxon>
        <taxon>Gunneridae</taxon>
        <taxon>Pentapetalae</taxon>
        <taxon>rosids</taxon>
        <taxon>fabids</taxon>
        <taxon>Celastrales</taxon>
        <taxon>Celastraceae</taxon>
        <taxon>Tripterygium</taxon>
    </lineage>
</organism>
<comment type="subcellular location">
    <subcellularLocation>
        <location evidence="1">Nucleus</location>
    </subcellularLocation>
</comment>